<sequence>MTWTLQVETGENPVWLVGITDEMVKAAASNTERDMVIDESRSLSQKEREAIRGNLGELVVQELLVQGRDADRWEYEDGFETDLVRDGDLRLDVKTRDLASGFGALLCRRRFRHKECGGAITSDGFNRCVECGEYSPEAEREDLHSHMYLLVNIDPGLEFAYVIGVASKPKVEEAVWLDWLPDPAHEVSPDELDDASRLLGWA</sequence>
<organism evidence="1 2">
    <name type="scientific">Halobellus litoreus</name>
    <dbReference type="NCBI Taxonomy" id="755310"/>
    <lineage>
        <taxon>Archaea</taxon>
        <taxon>Methanobacteriati</taxon>
        <taxon>Methanobacteriota</taxon>
        <taxon>Stenosarchaea group</taxon>
        <taxon>Halobacteria</taxon>
        <taxon>Halobacteriales</taxon>
        <taxon>Haloferacaceae</taxon>
        <taxon>Halobellus</taxon>
    </lineage>
</organism>
<comment type="caution">
    <text evidence="1">The sequence shown here is derived from an EMBL/GenBank/DDBJ whole genome shotgun (WGS) entry which is preliminary data.</text>
</comment>
<gene>
    <name evidence="1" type="ORF">ACFSAS_12215</name>
</gene>
<protein>
    <submittedName>
        <fullName evidence="1">Uncharacterized protein</fullName>
    </submittedName>
</protein>
<accession>A0ABD6DWC7</accession>
<dbReference type="Proteomes" id="UP001597092">
    <property type="component" value="Unassembled WGS sequence"/>
</dbReference>
<keyword evidence="2" id="KW-1185">Reference proteome</keyword>
<dbReference type="EMBL" id="JBHUDP010000004">
    <property type="protein sequence ID" value="MFD1686378.1"/>
    <property type="molecule type" value="Genomic_DNA"/>
</dbReference>
<reference evidence="1 2" key="1">
    <citation type="journal article" date="2019" name="Int. J. Syst. Evol. Microbiol.">
        <title>The Global Catalogue of Microorganisms (GCM) 10K type strain sequencing project: providing services to taxonomists for standard genome sequencing and annotation.</title>
        <authorList>
            <consortium name="The Broad Institute Genomics Platform"/>
            <consortium name="The Broad Institute Genome Sequencing Center for Infectious Disease"/>
            <person name="Wu L."/>
            <person name="Ma J."/>
        </authorList>
    </citation>
    <scope>NUCLEOTIDE SEQUENCE [LARGE SCALE GENOMIC DNA]</scope>
    <source>
        <strain evidence="1 2">CGMCC 1.10387</strain>
    </source>
</reference>
<evidence type="ECO:0000313" key="2">
    <source>
        <dbReference type="Proteomes" id="UP001597092"/>
    </source>
</evidence>
<proteinExistence type="predicted"/>
<name>A0ABD6DWC7_9EURY</name>
<evidence type="ECO:0000313" key="1">
    <source>
        <dbReference type="EMBL" id="MFD1686378.1"/>
    </source>
</evidence>
<dbReference type="RefSeq" id="WP_256305404.1">
    <property type="nucleotide sequence ID" value="NZ_JANHAW010000001.1"/>
</dbReference>
<dbReference type="AlphaFoldDB" id="A0ABD6DWC7"/>